<dbReference type="Proteomes" id="UP000243876">
    <property type="component" value="Unassembled WGS sequence"/>
</dbReference>
<protein>
    <submittedName>
        <fullName evidence="2">SPOSA6832_03165-mRNA-1:cds</fullName>
    </submittedName>
</protein>
<reference evidence="3" key="1">
    <citation type="submission" date="2015-02" db="EMBL/GenBank/DDBJ databases">
        <authorList>
            <person name="Gon?alves P."/>
        </authorList>
    </citation>
    <scope>NUCLEOTIDE SEQUENCE [LARGE SCALE GENOMIC DNA]</scope>
</reference>
<organism evidence="2 3">
    <name type="scientific">Sporidiobolus salmonicolor</name>
    <name type="common">Yeast-like fungus</name>
    <name type="synonym">Sporobolomyces salmonicolor</name>
    <dbReference type="NCBI Taxonomy" id="5005"/>
    <lineage>
        <taxon>Eukaryota</taxon>
        <taxon>Fungi</taxon>
        <taxon>Dikarya</taxon>
        <taxon>Basidiomycota</taxon>
        <taxon>Pucciniomycotina</taxon>
        <taxon>Microbotryomycetes</taxon>
        <taxon>Sporidiobolales</taxon>
        <taxon>Sporidiobolaceae</taxon>
        <taxon>Sporobolomyces</taxon>
    </lineage>
</organism>
<keyword evidence="1" id="KW-0472">Membrane</keyword>
<feature type="transmembrane region" description="Helical" evidence="1">
    <location>
        <begin position="71"/>
        <end position="90"/>
    </location>
</feature>
<evidence type="ECO:0000256" key="1">
    <source>
        <dbReference type="SAM" id="Phobius"/>
    </source>
</evidence>
<keyword evidence="1" id="KW-1133">Transmembrane helix</keyword>
<dbReference type="OrthoDB" id="2529367at2759"/>
<dbReference type="EMBL" id="CENE01000014">
    <property type="protein sequence ID" value="CEQ41440.1"/>
    <property type="molecule type" value="Genomic_DNA"/>
</dbReference>
<sequence length="142" mass="16087">MSGPQDHPGAPASLSQAQISRILKSPIHIHIKRLVYSILALGVVGTLSAFVVIALSCIWGKAILREERWFIFHYVVGGIFSALWLVYSYVYLRDVKFLAWPDQLQIDSGWIMLAACFSVAFFFYIYGKMRTYGTADLFDASW</sequence>
<dbReference type="AlphaFoldDB" id="A0A0D6EPA8"/>
<feature type="transmembrane region" description="Helical" evidence="1">
    <location>
        <begin position="34"/>
        <end position="59"/>
    </location>
</feature>
<feature type="transmembrane region" description="Helical" evidence="1">
    <location>
        <begin position="110"/>
        <end position="127"/>
    </location>
</feature>
<keyword evidence="1" id="KW-0812">Transmembrane</keyword>
<evidence type="ECO:0000313" key="2">
    <source>
        <dbReference type="EMBL" id="CEQ41440.1"/>
    </source>
</evidence>
<name>A0A0D6EPA8_SPOSA</name>
<gene>
    <name evidence="2" type="primary">SPOSA6832_03165</name>
</gene>
<accession>A0A0D6EPA8</accession>
<evidence type="ECO:0000313" key="3">
    <source>
        <dbReference type="Proteomes" id="UP000243876"/>
    </source>
</evidence>
<keyword evidence="3" id="KW-1185">Reference proteome</keyword>
<proteinExistence type="predicted"/>